<dbReference type="GO" id="GO:0044804">
    <property type="term" value="P:nucleophagy"/>
    <property type="evidence" value="ECO:0007669"/>
    <property type="project" value="TreeGrafter"/>
</dbReference>
<dbReference type="GO" id="GO:0000045">
    <property type="term" value="P:autophagosome assembly"/>
    <property type="evidence" value="ECO:0007669"/>
    <property type="project" value="TreeGrafter"/>
</dbReference>
<evidence type="ECO:0000256" key="6">
    <source>
        <dbReference type="ARBA" id="ARBA00022786"/>
    </source>
</evidence>
<dbReference type="PANTHER" id="PTHR12866:SF2">
    <property type="entry name" value="UBIQUITIN-LIKE-CONJUGATING ENZYME ATG3"/>
    <property type="match status" value="1"/>
</dbReference>
<evidence type="ECO:0000256" key="9">
    <source>
        <dbReference type="ARBA" id="ARBA00025674"/>
    </source>
</evidence>
<organism evidence="13 14">
    <name type="scientific">Komagataella pastoris</name>
    <name type="common">Yeast</name>
    <name type="synonym">Pichia pastoris</name>
    <dbReference type="NCBI Taxonomy" id="4922"/>
    <lineage>
        <taxon>Eukaryota</taxon>
        <taxon>Fungi</taxon>
        <taxon>Dikarya</taxon>
        <taxon>Ascomycota</taxon>
        <taxon>Saccharomycotina</taxon>
        <taxon>Pichiomycetes</taxon>
        <taxon>Pichiales</taxon>
        <taxon>Pichiaceae</taxon>
        <taxon>Komagataella</taxon>
    </lineage>
</organism>
<evidence type="ECO:0000256" key="4">
    <source>
        <dbReference type="ARBA" id="ARBA00022448"/>
    </source>
</evidence>
<comment type="function">
    <text evidence="9">E2 conjugating enzyme required for the cytoplasm to vacuole transport (Cvt) and autophagy. Required for selective autophagic degradation of the nucleus (nucleophagy) as well as for mitophagy which contributes to regulate mitochondrial quantity and quality by eliminating the mitochondria to a basal level to fulfill cellular energy requirements and preventing excess ROS production. Responsible for the E2-like covalent binding of phosphatidylethanolamine to the C-terminal Gly of ATG8. The ATG12-ATG5 conjugate plays a role of an E3 and promotes the transfer of ATG8 from ATG3 to phosphatidylethanolamine (PE). This step is required for the membrane association of ATG8. The formation of the ATG8-phosphatidylethanolamine conjugate is essential for autophagy and for the cytoplasm to vacuole transport (Cvt). The ATG8-PE conjugate mediates tethering between adjacent membranes and stimulates membrane hemifusion, leading to expansion of the autophagosomal membrane during autophagy.</text>
</comment>
<keyword evidence="6" id="KW-0833">Ubl conjugation pathway</keyword>
<evidence type="ECO:0000256" key="5">
    <source>
        <dbReference type="ARBA" id="ARBA00022490"/>
    </source>
</evidence>
<evidence type="ECO:0000256" key="2">
    <source>
        <dbReference type="ARBA" id="ARBA00007683"/>
    </source>
</evidence>
<evidence type="ECO:0000313" key="13">
    <source>
        <dbReference type="EMBL" id="ANZ76765.1"/>
    </source>
</evidence>
<dbReference type="GO" id="GO:0000422">
    <property type="term" value="P:autophagy of mitochondrion"/>
    <property type="evidence" value="ECO:0007669"/>
    <property type="project" value="TreeGrafter"/>
</dbReference>
<evidence type="ECO:0000256" key="7">
    <source>
        <dbReference type="ARBA" id="ARBA00022927"/>
    </source>
</evidence>
<gene>
    <name evidence="13" type="primary">ATG3</name>
    <name evidence="13" type="ORF">ATY40_BA7503857</name>
</gene>
<dbReference type="GO" id="GO:0015031">
    <property type="term" value="P:protein transport"/>
    <property type="evidence" value="ECO:0007669"/>
    <property type="project" value="UniProtKB-KW"/>
</dbReference>
<dbReference type="Proteomes" id="UP000094565">
    <property type="component" value="Chromosome 3"/>
</dbReference>
<name>A0A1B2JFZ2_PICPA</name>
<comment type="subcellular location">
    <subcellularLocation>
        <location evidence="1">Cytoplasm</location>
    </subcellularLocation>
</comment>
<dbReference type="Pfam" id="PF03987">
    <property type="entry name" value="Autophagy_act_C"/>
    <property type="match status" value="1"/>
</dbReference>
<dbReference type="Gene3D" id="3.30.1460.50">
    <property type="match status" value="1"/>
</dbReference>
<accession>A0A1B2JFZ2</accession>
<proteinExistence type="inferred from homology"/>
<dbReference type="EMBL" id="CP014586">
    <property type="protein sequence ID" value="ANZ76765.1"/>
    <property type="molecule type" value="Genomic_DNA"/>
</dbReference>
<keyword evidence="7" id="KW-0653">Protein transport</keyword>
<dbReference type="AlphaFoldDB" id="A0A1B2JFZ2"/>
<feature type="compositionally biased region" description="Polar residues" evidence="12">
    <location>
        <begin position="115"/>
        <end position="126"/>
    </location>
</feature>
<evidence type="ECO:0000256" key="10">
    <source>
        <dbReference type="ARBA" id="ARBA00032144"/>
    </source>
</evidence>
<evidence type="ECO:0000256" key="1">
    <source>
        <dbReference type="ARBA" id="ARBA00004496"/>
    </source>
</evidence>
<evidence type="ECO:0000256" key="8">
    <source>
        <dbReference type="ARBA" id="ARBA00023006"/>
    </source>
</evidence>
<evidence type="ECO:0000313" key="14">
    <source>
        <dbReference type="Proteomes" id="UP000094565"/>
    </source>
</evidence>
<dbReference type="GO" id="GO:0005829">
    <property type="term" value="C:cytosol"/>
    <property type="evidence" value="ECO:0007669"/>
    <property type="project" value="TreeGrafter"/>
</dbReference>
<dbReference type="GO" id="GO:0061723">
    <property type="term" value="P:glycophagy"/>
    <property type="evidence" value="ECO:0007669"/>
    <property type="project" value="TreeGrafter"/>
</dbReference>
<evidence type="ECO:0000256" key="3">
    <source>
        <dbReference type="ARBA" id="ARBA00018067"/>
    </source>
</evidence>
<keyword evidence="5" id="KW-0963">Cytoplasm</keyword>
<evidence type="ECO:0000256" key="12">
    <source>
        <dbReference type="SAM" id="MobiDB-lite"/>
    </source>
</evidence>
<dbReference type="OrthoDB" id="1584384at2759"/>
<keyword evidence="8" id="KW-0072">Autophagy</keyword>
<sequence length="316" mass="35663">MLRSTLSSWREYLTPVTHKSTFEETGEITPEEFVEAGDYLVYKFPTWQWSSAPPNKKRDFLPDDKQFLVTHRVPSYARAAELTEEQVDGGGPAAEDDDDEDGWTNAAVGFKKLSNKSISQDNGTDSADTRPASEENNDIDALIDESADIDNEDNDHQHQHHYNANKRSYDLYIAYSTSYRVPKLYLVGFDADGSPLSPDRMFEDISPDYRQKTATIEKAPFLSNTTSVSVHPCKHANVMRVLMARANQRNTQNASSVTEGVHKLGIADNNDEWEDVKTSDTTQQGIRVDQYLIIFLKFISSVTPGIEHDYTMDATF</sequence>
<protein>
    <recommendedName>
        <fullName evidence="3">Autophagy-related protein 3</fullName>
    </recommendedName>
    <alternativeName>
        <fullName evidence="10 11">Autophagy-related E2-like conjugation enzyme ATG3</fullName>
    </alternativeName>
</protein>
<dbReference type="GO" id="GO:0000407">
    <property type="term" value="C:phagophore assembly site"/>
    <property type="evidence" value="ECO:0007669"/>
    <property type="project" value="TreeGrafter"/>
</dbReference>
<dbReference type="InterPro" id="IPR007135">
    <property type="entry name" value="Atg3/Atg10"/>
</dbReference>
<dbReference type="PANTHER" id="PTHR12866">
    <property type="entry name" value="UBIQUITIN-LIKE-CONJUGATING ENZYME ATG3"/>
    <property type="match status" value="1"/>
</dbReference>
<feature type="region of interest" description="Disordered" evidence="12">
    <location>
        <begin position="81"/>
        <end position="137"/>
    </location>
</feature>
<comment type="similarity">
    <text evidence="2">Belongs to the ATG3 family.</text>
</comment>
<keyword evidence="4" id="KW-0813">Transport</keyword>
<evidence type="ECO:0000256" key="11">
    <source>
        <dbReference type="ARBA" id="ARBA00033139"/>
    </source>
</evidence>
<reference evidence="13 14" key="1">
    <citation type="submission" date="2016-02" db="EMBL/GenBank/DDBJ databases">
        <title>Comparative genomic and transcriptomic foundation for Pichia pastoris.</title>
        <authorList>
            <person name="Love K.R."/>
            <person name="Shah K.A."/>
            <person name="Whittaker C.A."/>
            <person name="Wu J."/>
            <person name="Bartlett M.C."/>
            <person name="Ma D."/>
            <person name="Leeson R.L."/>
            <person name="Priest M."/>
            <person name="Young S.K."/>
            <person name="Love J.C."/>
        </authorList>
    </citation>
    <scope>NUCLEOTIDE SEQUENCE [LARGE SCALE GENOMIC DNA]</scope>
    <source>
        <strain evidence="13 14">ATCC 28485</strain>
    </source>
</reference>
<keyword evidence="14" id="KW-1185">Reference proteome</keyword>
<dbReference type="GO" id="GO:0019776">
    <property type="term" value="F:Atg8-family ligase activity"/>
    <property type="evidence" value="ECO:0007669"/>
    <property type="project" value="TreeGrafter"/>
</dbReference>